<dbReference type="SUPFAM" id="SSF46689">
    <property type="entry name" value="Homeodomain-like"/>
    <property type="match status" value="1"/>
</dbReference>
<dbReference type="PRINTS" id="PR00455">
    <property type="entry name" value="HTHTETR"/>
</dbReference>
<dbReference type="EMBL" id="DYVF01000004">
    <property type="protein sequence ID" value="HJG29873.1"/>
    <property type="molecule type" value="Genomic_DNA"/>
</dbReference>
<reference evidence="4" key="1">
    <citation type="journal article" date="2021" name="PeerJ">
        <title>Extensive microbial diversity within the chicken gut microbiome revealed by metagenomics and culture.</title>
        <authorList>
            <person name="Gilroy R."/>
            <person name="Ravi A."/>
            <person name="Getino M."/>
            <person name="Pursley I."/>
            <person name="Horton D.L."/>
            <person name="Alikhan N.F."/>
            <person name="Baker D."/>
            <person name="Gharbi K."/>
            <person name="Hall N."/>
            <person name="Watson M."/>
            <person name="Adriaenssens E.M."/>
            <person name="Foster-Nyarko E."/>
            <person name="Jarju S."/>
            <person name="Secka A."/>
            <person name="Antonio M."/>
            <person name="Oren A."/>
            <person name="Chaudhuri R.R."/>
            <person name="La Ragione R."/>
            <person name="Hildebrand F."/>
            <person name="Pallen M.J."/>
        </authorList>
    </citation>
    <scope>NUCLEOTIDE SEQUENCE</scope>
    <source>
        <strain evidence="4">ChiGjej2B2-7701</strain>
    </source>
</reference>
<dbReference type="PANTHER" id="PTHR43479:SF11">
    <property type="entry name" value="ACREF_ENVCD OPERON REPRESSOR-RELATED"/>
    <property type="match status" value="1"/>
</dbReference>
<dbReference type="GO" id="GO:0003677">
    <property type="term" value="F:DNA binding"/>
    <property type="evidence" value="ECO:0007669"/>
    <property type="project" value="UniProtKB-UniRule"/>
</dbReference>
<evidence type="ECO:0000313" key="4">
    <source>
        <dbReference type="EMBL" id="HJG29873.1"/>
    </source>
</evidence>
<organism evidence="4 5">
    <name type="scientific">Collinsella ihumii</name>
    <dbReference type="NCBI Taxonomy" id="1720204"/>
    <lineage>
        <taxon>Bacteria</taxon>
        <taxon>Bacillati</taxon>
        <taxon>Actinomycetota</taxon>
        <taxon>Coriobacteriia</taxon>
        <taxon>Coriobacteriales</taxon>
        <taxon>Coriobacteriaceae</taxon>
        <taxon>Collinsella</taxon>
    </lineage>
</organism>
<dbReference type="InterPro" id="IPR001647">
    <property type="entry name" value="HTH_TetR"/>
</dbReference>
<feature type="domain" description="HTH tetR-type" evidence="3">
    <location>
        <begin position="7"/>
        <end position="67"/>
    </location>
</feature>
<dbReference type="PROSITE" id="PS50977">
    <property type="entry name" value="HTH_TETR_2"/>
    <property type="match status" value="1"/>
</dbReference>
<evidence type="ECO:0000256" key="2">
    <source>
        <dbReference type="PROSITE-ProRule" id="PRU00335"/>
    </source>
</evidence>
<evidence type="ECO:0000259" key="3">
    <source>
        <dbReference type="PROSITE" id="PS50977"/>
    </source>
</evidence>
<name>A0A921IQ42_9ACTN</name>
<accession>A0A921IQ42</accession>
<dbReference type="Proteomes" id="UP000746751">
    <property type="component" value="Unassembled WGS sequence"/>
</dbReference>
<dbReference type="Pfam" id="PF00440">
    <property type="entry name" value="TetR_N"/>
    <property type="match status" value="1"/>
</dbReference>
<reference evidence="4" key="2">
    <citation type="submission" date="2021-09" db="EMBL/GenBank/DDBJ databases">
        <authorList>
            <person name="Gilroy R."/>
        </authorList>
    </citation>
    <scope>NUCLEOTIDE SEQUENCE</scope>
    <source>
        <strain evidence="4">ChiGjej2B2-7701</strain>
    </source>
</reference>
<dbReference type="Gene3D" id="1.10.357.10">
    <property type="entry name" value="Tetracycline Repressor, domain 2"/>
    <property type="match status" value="1"/>
</dbReference>
<comment type="caution">
    <text evidence="4">The sequence shown here is derived from an EMBL/GenBank/DDBJ whole genome shotgun (WGS) entry which is preliminary data.</text>
</comment>
<gene>
    <name evidence="4" type="ORF">K8U80_00580</name>
</gene>
<dbReference type="InterPro" id="IPR009057">
    <property type="entry name" value="Homeodomain-like_sf"/>
</dbReference>
<proteinExistence type="predicted"/>
<feature type="DNA-binding region" description="H-T-H motif" evidence="2">
    <location>
        <begin position="30"/>
        <end position="49"/>
    </location>
</feature>
<protein>
    <submittedName>
        <fullName evidence="4">TetR/AcrR family transcriptional regulator</fullName>
    </submittedName>
</protein>
<dbReference type="AlphaFoldDB" id="A0A921IQ42"/>
<dbReference type="InterPro" id="IPR050624">
    <property type="entry name" value="HTH-type_Tx_Regulator"/>
</dbReference>
<evidence type="ECO:0000256" key="1">
    <source>
        <dbReference type="ARBA" id="ARBA00023125"/>
    </source>
</evidence>
<keyword evidence="1 2" id="KW-0238">DNA-binding</keyword>
<evidence type="ECO:0000313" key="5">
    <source>
        <dbReference type="Proteomes" id="UP000746751"/>
    </source>
</evidence>
<sequence>MAQIRQTKTEQRIREALISLLAERGFGSITVSDLTREAGIHRGTFYAHYVDKYDLLERQINAVYRNLADILEGDAEEPGDSAGEMGAGSRDFIPYSRVLGALSYIRENYPLIAALTANGTDQRLYERAKQLIGSLVERGAALAGTKLDFGGVPETYGREMMLAGVTSVIWLWIKNGCPEEPRVIADIIWKNKSRSLEECVLSQRAGA</sequence>
<dbReference type="PANTHER" id="PTHR43479">
    <property type="entry name" value="ACREF/ENVCD OPERON REPRESSOR-RELATED"/>
    <property type="match status" value="1"/>
</dbReference>